<proteinExistence type="predicted"/>
<evidence type="ECO:0000313" key="3">
    <source>
        <dbReference type="EMBL" id="KRK99589.1"/>
    </source>
</evidence>
<keyword evidence="4" id="KW-1185">Reference proteome</keyword>
<evidence type="ECO:0000259" key="1">
    <source>
        <dbReference type="Pfam" id="PF00534"/>
    </source>
</evidence>
<dbReference type="InterPro" id="IPR028098">
    <property type="entry name" value="Glyco_trans_4-like_N"/>
</dbReference>
<comment type="caution">
    <text evidence="3">The sequence shown here is derived from an EMBL/GenBank/DDBJ whole genome shotgun (WGS) entry which is preliminary data.</text>
</comment>
<evidence type="ECO:0000259" key="2">
    <source>
        <dbReference type="Pfam" id="PF13439"/>
    </source>
</evidence>
<dbReference type="Pfam" id="PF00534">
    <property type="entry name" value="Glycos_transf_1"/>
    <property type="match status" value="1"/>
</dbReference>
<protein>
    <submittedName>
        <fullName evidence="3">Glycosyltransferase</fullName>
    </submittedName>
</protein>
<organism evidence="3 4">
    <name type="scientific">Companilactobacillus futsaii JCM 17355</name>
    <dbReference type="NCBI Taxonomy" id="1423818"/>
    <lineage>
        <taxon>Bacteria</taxon>
        <taxon>Bacillati</taxon>
        <taxon>Bacillota</taxon>
        <taxon>Bacilli</taxon>
        <taxon>Lactobacillales</taxon>
        <taxon>Lactobacillaceae</taxon>
        <taxon>Companilactobacillus</taxon>
    </lineage>
</organism>
<accession>A0ABR5P9J6</accession>
<sequence length="429" mass="50272">MKILHYSLGFPPERSGGLIRYTMDLMNEQIRQGDEVYYLYPGHINLLKKTAYIKNDTKHVKAHFHPYSLVNSLPLPLFGGIKTPEDFMQSVDISIYHSLLQKIKPDIIHVHTLMGIHKEFFMCAKSLGIRIIFTSHDYFGLAPEPNFYYQGHNYDDNNTIEQWCKISQTAMSTFKLRLFQLSIYPFVRSVNNFLFKMKKNSKTERAANFKSDVNKKKFDELRKYYLAIFDLVDFFHFNSRLAQTIYTRFISMDVNYQCISISNSSINKNISKKQLKDPINIAYIGPFEKYKGYFEFLNLTKLPMKKNVQFHIYGDDKRIEKPINIINHGRFKPENIDNVYSGIDVLIVPSQWKETFNFTVIEGLSHGCIVIVSSNVGAKDFIPKNFIFKSVREIPNMIVDINHYKFILPPIFKKHVKKIKNLYLEIINT</sequence>
<dbReference type="PANTHER" id="PTHR45947:SF3">
    <property type="entry name" value="SULFOQUINOVOSYL TRANSFERASE SQD2"/>
    <property type="match status" value="1"/>
</dbReference>
<name>A0ABR5P9J6_9LACO</name>
<dbReference type="InterPro" id="IPR050194">
    <property type="entry name" value="Glycosyltransferase_grp1"/>
</dbReference>
<feature type="domain" description="Glycosyl transferase family 1" evidence="1">
    <location>
        <begin position="271"/>
        <end position="384"/>
    </location>
</feature>
<gene>
    <name evidence="3" type="ORF">FC88_GL002436</name>
</gene>
<dbReference type="InterPro" id="IPR001296">
    <property type="entry name" value="Glyco_trans_1"/>
</dbReference>
<dbReference type="PANTHER" id="PTHR45947">
    <property type="entry name" value="SULFOQUINOVOSYL TRANSFERASE SQD2"/>
    <property type="match status" value="1"/>
</dbReference>
<feature type="domain" description="Glycosyltransferase subfamily 4-like N-terminal" evidence="2">
    <location>
        <begin position="16"/>
        <end position="149"/>
    </location>
</feature>
<evidence type="ECO:0000313" key="4">
    <source>
        <dbReference type="Proteomes" id="UP000051379"/>
    </source>
</evidence>
<dbReference type="SUPFAM" id="SSF53756">
    <property type="entry name" value="UDP-Glycosyltransferase/glycogen phosphorylase"/>
    <property type="match status" value="1"/>
</dbReference>
<dbReference type="Proteomes" id="UP000051379">
    <property type="component" value="Unassembled WGS sequence"/>
</dbReference>
<dbReference type="EMBL" id="AZDO01000006">
    <property type="protein sequence ID" value="KRK99589.1"/>
    <property type="molecule type" value="Genomic_DNA"/>
</dbReference>
<reference evidence="3 4" key="1">
    <citation type="journal article" date="2015" name="Genome Announc.">
        <title>Expanding the biotechnology potential of lactobacilli through comparative genomics of 213 strains and associated genera.</title>
        <authorList>
            <person name="Sun Z."/>
            <person name="Harris H.M."/>
            <person name="McCann A."/>
            <person name="Guo C."/>
            <person name="Argimon S."/>
            <person name="Zhang W."/>
            <person name="Yang X."/>
            <person name="Jeffery I.B."/>
            <person name="Cooney J.C."/>
            <person name="Kagawa T.F."/>
            <person name="Liu W."/>
            <person name="Song Y."/>
            <person name="Salvetti E."/>
            <person name="Wrobel A."/>
            <person name="Rasinkangas P."/>
            <person name="Parkhill J."/>
            <person name="Rea M.C."/>
            <person name="O'Sullivan O."/>
            <person name="Ritari J."/>
            <person name="Douillard F.P."/>
            <person name="Paul Ross R."/>
            <person name="Yang R."/>
            <person name="Briner A.E."/>
            <person name="Felis G.E."/>
            <person name="de Vos W.M."/>
            <person name="Barrangou R."/>
            <person name="Klaenhammer T.R."/>
            <person name="Caufield P.W."/>
            <person name="Cui Y."/>
            <person name="Zhang H."/>
            <person name="O'Toole P.W."/>
        </authorList>
    </citation>
    <scope>NUCLEOTIDE SEQUENCE [LARGE SCALE GENOMIC DNA]</scope>
    <source>
        <strain evidence="3 4">JCM 17355</strain>
    </source>
</reference>
<dbReference type="RefSeq" id="WP_057811890.1">
    <property type="nucleotide sequence ID" value="NZ_AZDO01000006.1"/>
</dbReference>
<dbReference type="Pfam" id="PF13439">
    <property type="entry name" value="Glyco_transf_4"/>
    <property type="match status" value="1"/>
</dbReference>
<dbReference type="Gene3D" id="3.40.50.2000">
    <property type="entry name" value="Glycogen Phosphorylase B"/>
    <property type="match status" value="2"/>
</dbReference>